<evidence type="ECO:0000256" key="8">
    <source>
        <dbReference type="SAM" id="Phobius"/>
    </source>
</evidence>
<feature type="domain" description="NIT" evidence="11">
    <location>
        <begin position="53"/>
        <end position="303"/>
    </location>
</feature>
<evidence type="ECO:0000256" key="5">
    <source>
        <dbReference type="ARBA" id="ARBA00023224"/>
    </source>
</evidence>
<dbReference type="GO" id="GO:0006935">
    <property type="term" value="P:chemotaxis"/>
    <property type="evidence" value="ECO:0007669"/>
    <property type="project" value="InterPro"/>
</dbReference>
<evidence type="ECO:0000256" key="2">
    <source>
        <dbReference type="ARBA" id="ARBA00022692"/>
    </source>
</evidence>
<name>A0A502KYF4_9GAMM</name>
<dbReference type="FunFam" id="1.10.287.950:FF:000001">
    <property type="entry name" value="Methyl-accepting chemotaxis sensory transducer"/>
    <property type="match status" value="1"/>
</dbReference>
<evidence type="ECO:0000256" key="3">
    <source>
        <dbReference type="ARBA" id="ARBA00022989"/>
    </source>
</evidence>
<gene>
    <name evidence="12" type="ORF">EPA86_07490</name>
</gene>
<dbReference type="PRINTS" id="PR00260">
    <property type="entry name" value="CHEMTRNSDUCR"/>
</dbReference>
<dbReference type="Proteomes" id="UP000315303">
    <property type="component" value="Unassembled WGS sequence"/>
</dbReference>
<dbReference type="GO" id="GO:0007165">
    <property type="term" value="P:signal transduction"/>
    <property type="evidence" value="ECO:0007669"/>
    <property type="project" value="UniProtKB-KW"/>
</dbReference>
<dbReference type="AlphaFoldDB" id="A0A502KYF4"/>
<dbReference type="GO" id="GO:0004888">
    <property type="term" value="F:transmembrane signaling receptor activity"/>
    <property type="evidence" value="ECO:0007669"/>
    <property type="project" value="InterPro"/>
</dbReference>
<evidence type="ECO:0000259" key="9">
    <source>
        <dbReference type="PROSITE" id="PS50111"/>
    </source>
</evidence>
<organism evidence="12 13">
    <name type="scientific">Litorilituus lipolyticus</name>
    <dbReference type="NCBI Taxonomy" id="2491017"/>
    <lineage>
        <taxon>Bacteria</taxon>
        <taxon>Pseudomonadati</taxon>
        <taxon>Pseudomonadota</taxon>
        <taxon>Gammaproteobacteria</taxon>
        <taxon>Alteromonadales</taxon>
        <taxon>Colwelliaceae</taxon>
        <taxon>Litorilituus</taxon>
    </lineage>
</organism>
<comment type="caution">
    <text evidence="12">The sequence shown here is derived from an EMBL/GenBank/DDBJ whole genome shotgun (WGS) entry which is preliminary data.</text>
</comment>
<protein>
    <submittedName>
        <fullName evidence="12">HAMP domain-containing protein</fullName>
    </submittedName>
</protein>
<keyword evidence="13" id="KW-1185">Reference proteome</keyword>
<dbReference type="PANTHER" id="PTHR32089">
    <property type="entry name" value="METHYL-ACCEPTING CHEMOTAXIS PROTEIN MCPB"/>
    <property type="match status" value="1"/>
</dbReference>
<comment type="subcellular location">
    <subcellularLocation>
        <location evidence="1">Membrane</location>
        <topology evidence="1">Multi-pass membrane protein</topology>
    </subcellularLocation>
</comment>
<dbReference type="EMBL" id="SAWY01000016">
    <property type="protein sequence ID" value="TPH16124.1"/>
    <property type="molecule type" value="Genomic_DNA"/>
</dbReference>
<dbReference type="CDD" id="cd11386">
    <property type="entry name" value="MCP_signal"/>
    <property type="match status" value="1"/>
</dbReference>
<keyword evidence="5 7" id="KW-0807">Transducer</keyword>
<dbReference type="SUPFAM" id="SSF58104">
    <property type="entry name" value="Methyl-accepting chemotaxis protein (MCP) signaling domain"/>
    <property type="match status" value="1"/>
</dbReference>
<keyword evidence="3 8" id="KW-1133">Transmembrane helix</keyword>
<dbReference type="SMART" id="SM00283">
    <property type="entry name" value="MA"/>
    <property type="match status" value="1"/>
</dbReference>
<dbReference type="InterPro" id="IPR004090">
    <property type="entry name" value="Chemotax_Me-accpt_rcpt"/>
</dbReference>
<dbReference type="GO" id="GO:0016020">
    <property type="term" value="C:membrane"/>
    <property type="evidence" value="ECO:0007669"/>
    <property type="project" value="UniProtKB-SubCell"/>
</dbReference>
<evidence type="ECO:0000256" key="6">
    <source>
        <dbReference type="ARBA" id="ARBA00029447"/>
    </source>
</evidence>
<keyword evidence="4 8" id="KW-0472">Membrane</keyword>
<dbReference type="InterPro" id="IPR003660">
    <property type="entry name" value="HAMP_dom"/>
</dbReference>
<evidence type="ECO:0000259" key="11">
    <source>
        <dbReference type="PROSITE" id="PS50906"/>
    </source>
</evidence>
<dbReference type="Gene3D" id="1.10.287.950">
    <property type="entry name" value="Methyl-accepting chemotaxis protein"/>
    <property type="match status" value="1"/>
</dbReference>
<proteinExistence type="inferred from homology"/>
<dbReference type="Pfam" id="PF00015">
    <property type="entry name" value="MCPsignal"/>
    <property type="match status" value="1"/>
</dbReference>
<evidence type="ECO:0000256" key="4">
    <source>
        <dbReference type="ARBA" id="ARBA00023136"/>
    </source>
</evidence>
<dbReference type="InterPro" id="IPR013587">
    <property type="entry name" value="Nitrate/nitrite_sensing"/>
</dbReference>
<dbReference type="SMART" id="SM00304">
    <property type="entry name" value="HAMP"/>
    <property type="match status" value="1"/>
</dbReference>
<dbReference type="Pfam" id="PF08376">
    <property type="entry name" value="NIT"/>
    <property type="match status" value="1"/>
</dbReference>
<comment type="similarity">
    <text evidence="6">Belongs to the methyl-accepting chemotaxis (MCP) protein family.</text>
</comment>
<feature type="transmembrane region" description="Helical" evidence="8">
    <location>
        <begin position="12"/>
        <end position="32"/>
    </location>
</feature>
<feature type="domain" description="HAMP" evidence="10">
    <location>
        <begin position="334"/>
        <end position="387"/>
    </location>
</feature>
<keyword evidence="2 8" id="KW-0812">Transmembrane</keyword>
<dbReference type="InterPro" id="IPR004089">
    <property type="entry name" value="MCPsignal_dom"/>
</dbReference>
<dbReference type="InterPro" id="IPR010910">
    <property type="entry name" value="Nitrate/nitrite_sensing_bac"/>
</dbReference>
<dbReference type="PROSITE" id="PS50885">
    <property type="entry name" value="HAMP"/>
    <property type="match status" value="1"/>
</dbReference>
<sequence>MSSIRNASFKAKLTLLVIPAILGLVFFCFMIIKQNLEIVGSSKDIDQLTQLATFNSALVHELQKERGASAGFIGSKGAKFSDTLSTQRQATDIAFQNRAAFIKANIDDISHTQVIQATKSSTASLARLSSIRQQIDDLAIEGKVAISYYTQNNADLINVVSHISLSTTNGEIASSLQAYYNFLQGKERAGIERAVMTNVFAKGQFTGNFYQRFIALMTEQSAYFDTFNKMSSAQLQQAFSQAMQHNSVSKVDEFRKIALASNGNQVLSVDSQTWFNNTTQRINQLKSVENAAVEALLLVSEAHLNSAQRMLLLTVVIAFVVISLSILLSFYISKIIMQQLGSLSDAITTVDEHNDLTARAELYCEDELGDVVTRLNKMLVAFQQAIVAIEMSSTKLANSSEQTKQATQNNQTHLETQQAETTLVATAIEQMSATVQEVAANSSQSAHAAQEVDDVANEGVEQINHTRDEMQALSIEMSNADKLIDELQQSSSNITSFVDVIKSVAEQTNLLALNAAIEAARAGEQGRGFAVVADEVRTLAQRTQESTAEIESMVGKFKHDAEQVSVSINQCVESVSSSVEQTDILEKKLQALSMSAASINDMSNQIAVATEEQVAVANEMAGNIERISELSANNTHEGEQIQLASTEQSEQATQLLTLANKFQC</sequence>
<dbReference type="PANTHER" id="PTHR32089:SF119">
    <property type="entry name" value="METHYL-ACCEPTING CHEMOTAXIS PROTEIN CTPL"/>
    <property type="match status" value="1"/>
</dbReference>
<dbReference type="OrthoDB" id="2489132at2"/>
<accession>A0A502KYF4</accession>
<reference evidence="12 13" key="1">
    <citation type="submission" date="2019-01" db="EMBL/GenBank/DDBJ databases">
        <title>Litorilituus lipolytica sp. nov., isolated from intertidal sand of the Yellow Sea in China.</title>
        <authorList>
            <person name="Liu A."/>
        </authorList>
    </citation>
    <scope>NUCLEOTIDE SEQUENCE [LARGE SCALE GENOMIC DNA]</scope>
    <source>
        <strain evidence="12 13">RZ04</strain>
    </source>
</reference>
<dbReference type="PROSITE" id="PS50906">
    <property type="entry name" value="NIT"/>
    <property type="match status" value="1"/>
</dbReference>
<evidence type="ECO:0000259" key="10">
    <source>
        <dbReference type="PROSITE" id="PS50885"/>
    </source>
</evidence>
<evidence type="ECO:0000313" key="13">
    <source>
        <dbReference type="Proteomes" id="UP000315303"/>
    </source>
</evidence>
<evidence type="ECO:0000313" key="12">
    <source>
        <dbReference type="EMBL" id="TPH16124.1"/>
    </source>
</evidence>
<feature type="domain" description="Methyl-accepting transducer" evidence="9">
    <location>
        <begin position="392"/>
        <end position="628"/>
    </location>
</feature>
<evidence type="ECO:0000256" key="1">
    <source>
        <dbReference type="ARBA" id="ARBA00004141"/>
    </source>
</evidence>
<evidence type="ECO:0000256" key="7">
    <source>
        <dbReference type="PROSITE-ProRule" id="PRU00284"/>
    </source>
</evidence>
<feature type="transmembrane region" description="Helical" evidence="8">
    <location>
        <begin position="310"/>
        <end position="332"/>
    </location>
</feature>
<dbReference type="PROSITE" id="PS50111">
    <property type="entry name" value="CHEMOTAXIS_TRANSDUC_2"/>
    <property type="match status" value="1"/>
</dbReference>
<dbReference type="RefSeq" id="WP_140602812.1">
    <property type="nucleotide sequence ID" value="NZ_SAWY01000016.1"/>
</dbReference>